<gene>
    <name evidence="1" type="ORF">ACFOZ8_25055</name>
</gene>
<comment type="caution">
    <text evidence="1">The sequence shown here is derived from an EMBL/GenBank/DDBJ whole genome shotgun (WGS) entry which is preliminary data.</text>
</comment>
<evidence type="ECO:0000313" key="2">
    <source>
        <dbReference type="Proteomes" id="UP001595715"/>
    </source>
</evidence>
<dbReference type="InterPro" id="IPR058600">
    <property type="entry name" value="YhjD-like"/>
</dbReference>
<dbReference type="Pfam" id="PF26325">
    <property type="entry name" value="YhjD"/>
    <property type="match status" value="1"/>
</dbReference>
<dbReference type="Proteomes" id="UP001595715">
    <property type="component" value="Unassembled WGS sequence"/>
</dbReference>
<sequence>MSTTSLPTQEEMMLIRDAVILPFLLDLVQNNRTQMELQSNSLRSLYVKSADVLLDRIHKDLVEVRKQMRQKKIKVFEQERIYGDAIHYRFVCRGYEDNFLLMRMVLKSEMSTRLPKYINSIFK</sequence>
<evidence type="ECO:0000313" key="1">
    <source>
        <dbReference type="EMBL" id="MFC4102895.1"/>
    </source>
</evidence>
<reference evidence="2" key="1">
    <citation type="journal article" date="2019" name="Int. J. Syst. Evol. Microbiol.">
        <title>The Global Catalogue of Microorganisms (GCM) 10K type strain sequencing project: providing services to taxonomists for standard genome sequencing and annotation.</title>
        <authorList>
            <consortium name="The Broad Institute Genomics Platform"/>
            <consortium name="The Broad Institute Genome Sequencing Center for Infectious Disease"/>
            <person name="Wu L."/>
            <person name="Ma J."/>
        </authorList>
    </citation>
    <scope>NUCLEOTIDE SEQUENCE [LARGE SCALE GENOMIC DNA]</scope>
    <source>
        <strain evidence="2">IBRC-M 10987</strain>
    </source>
</reference>
<dbReference type="EMBL" id="JBHSAM010000034">
    <property type="protein sequence ID" value="MFC4102895.1"/>
    <property type="molecule type" value="Genomic_DNA"/>
</dbReference>
<protein>
    <submittedName>
        <fullName evidence="1">Uncharacterized protein</fullName>
    </submittedName>
</protein>
<proteinExistence type="predicted"/>
<accession>A0ABV8KA41</accession>
<keyword evidence="2" id="KW-1185">Reference proteome</keyword>
<dbReference type="RefSeq" id="WP_377721498.1">
    <property type="nucleotide sequence ID" value="NZ_JBHSAM010000034.1"/>
</dbReference>
<name>A0ABV8KA41_9BACL</name>
<organism evidence="1 2">
    <name type="scientific">Paenibacillus xanthanilyticus</name>
    <dbReference type="NCBI Taxonomy" id="1783531"/>
    <lineage>
        <taxon>Bacteria</taxon>
        <taxon>Bacillati</taxon>
        <taxon>Bacillota</taxon>
        <taxon>Bacilli</taxon>
        <taxon>Bacillales</taxon>
        <taxon>Paenibacillaceae</taxon>
        <taxon>Paenibacillus</taxon>
    </lineage>
</organism>